<dbReference type="PANTHER" id="PTHR46797:SF1">
    <property type="entry name" value="METHYLPHOSPHONATE SYNTHASE"/>
    <property type="match status" value="1"/>
</dbReference>
<dbReference type="EMBL" id="BDGJ01000030">
    <property type="protein sequence ID" value="GAW91714.1"/>
    <property type="molecule type" value="Genomic_DNA"/>
</dbReference>
<feature type="domain" description="HTH cro/C1-type" evidence="2">
    <location>
        <begin position="143"/>
        <end position="197"/>
    </location>
</feature>
<dbReference type="GO" id="GO:0003677">
    <property type="term" value="F:DNA binding"/>
    <property type="evidence" value="ECO:0007669"/>
    <property type="project" value="UniProtKB-KW"/>
</dbReference>
<dbReference type="RefSeq" id="WP_088553208.1">
    <property type="nucleotide sequence ID" value="NZ_BDGJ01000030.1"/>
</dbReference>
<proteinExistence type="predicted"/>
<feature type="domain" description="HTH cro/C1-type" evidence="2">
    <location>
        <begin position="75"/>
        <end position="129"/>
    </location>
</feature>
<sequence>MSSLGAKIRELRKEQGLTLNELAARIGISPSFLSAVERGQKKPSIPMVKKISEGLKVSAYYLLSENSLQDVGEKLRFVREGRGLSLEELAKMSGVGQETIRAIEAGEKEAELEDLERLADALTVTVRYFLDRPATSKSIGARIKSIREERGKTVAGLAEEIGVSPGLITQIEKDQTLPSFDTLEKIADALDMPVCYFLLEQQDVEDLLASLGPDVLQMLGDPRVQGVLRAVKDLTEGELKFILNLIHFFKKQRKLLTAGSPKDLFCV</sequence>
<dbReference type="GO" id="GO:0003700">
    <property type="term" value="F:DNA-binding transcription factor activity"/>
    <property type="evidence" value="ECO:0007669"/>
    <property type="project" value="TreeGrafter"/>
</dbReference>
<reference evidence="4" key="1">
    <citation type="journal article" date="2017" name="Appl. Environ. Microbiol.">
        <title>Genomic analysis of Calderihabitans maritimus KKC1, a thermophilic hydrogenogenic carboxydotrophic bacterium isolated from marine sediment.</title>
        <authorList>
            <person name="Omae K."/>
            <person name="Yoneda Y."/>
            <person name="Fukuyama Y."/>
            <person name="Yoshida T."/>
            <person name="Sako Y."/>
        </authorList>
    </citation>
    <scope>NUCLEOTIDE SEQUENCE [LARGE SCALE GENOMIC DNA]</scope>
    <source>
        <strain evidence="4">KKC1</strain>
    </source>
</reference>
<dbReference type="CDD" id="cd00093">
    <property type="entry name" value="HTH_XRE"/>
    <property type="match status" value="3"/>
</dbReference>
<comment type="caution">
    <text evidence="3">The sequence shown here is derived from an EMBL/GenBank/DDBJ whole genome shotgun (WGS) entry which is preliminary data.</text>
</comment>
<dbReference type="PROSITE" id="PS50943">
    <property type="entry name" value="HTH_CROC1"/>
    <property type="match status" value="3"/>
</dbReference>
<dbReference type="InterPro" id="IPR050807">
    <property type="entry name" value="TransReg_Diox_bact_type"/>
</dbReference>
<evidence type="ECO:0000313" key="3">
    <source>
        <dbReference type="EMBL" id="GAW91714.1"/>
    </source>
</evidence>
<dbReference type="Gene3D" id="1.10.260.40">
    <property type="entry name" value="lambda repressor-like DNA-binding domains"/>
    <property type="match status" value="3"/>
</dbReference>
<dbReference type="Pfam" id="PF01381">
    <property type="entry name" value="HTH_3"/>
    <property type="match status" value="3"/>
</dbReference>
<dbReference type="GO" id="GO:0005829">
    <property type="term" value="C:cytosol"/>
    <property type="evidence" value="ECO:0007669"/>
    <property type="project" value="TreeGrafter"/>
</dbReference>
<gene>
    <name evidence="3" type="ORF">KKC1_08750</name>
</gene>
<evidence type="ECO:0000259" key="2">
    <source>
        <dbReference type="PROSITE" id="PS50943"/>
    </source>
</evidence>
<keyword evidence="4" id="KW-1185">Reference proteome</keyword>
<dbReference type="InterPro" id="IPR001387">
    <property type="entry name" value="Cro/C1-type_HTH"/>
</dbReference>
<dbReference type="PANTHER" id="PTHR46797">
    <property type="entry name" value="HTH-TYPE TRANSCRIPTIONAL REGULATOR"/>
    <property type="match status" value="1"/>
</dbReference>
<name>A0A1Z5HQC1_9FIRM</name>
<dbReference type="Proteomes" id="UP000197032">
    <property type="component" value="Unassembled WGS sequence"/>
</dbReference>
<feature type="domain" description="HTH cro/C1-type" evidence="2">
    <location>
        <begin position="8"/>
        <end position="62"/>
    </location>
</feature>
<dbReference type="AlphaFoldDB" id="A0A1Z5HQC1"/>
<protein>
    <submittedName>
        <fullName evidence="3">Transcription factor, MBF1 like protein</fullName>
    </submittedName>
</protein>
<keyword evidence="1" id="KW-0238">DNA-binding</keyword>
<dbReference type="OrthoDB" id="371153at2"/>
<dbReference type="InterPro" id="IPR010982">
    <property type="entry name" value="Lambda_DNA-bd_dom_sf"/>
</dbReference>
<evidence type="ECO:0000256" key="1">
    <source>
        <dbReference type="ARBA" id="ARBA00023125"/>
    </source>
</evidence>
<dbReference type="SUPFAM" id="SSF47413">
    <property type="entry name" value="lambda repressor-like DNA-binding domains"/>
    <property type="match status" value="3"/>
</dbReference>
<accession>A0A1Z5HQC1</accession>
<evidence type="ECO:0000313" key="4">
    <source>
        <dbReference type="Proteomes" id="UP000197032"/>
    </source>
</evidence>
<organism evidence="3 4">
    <name type="scientific">Calderihabitans maritimus</name>
    <dbReference type="NCBI Taxonomy" id="1246530"/>
    <lineage>
        <taxon>Bacteria</taxon>
        <taxon>Bacillati</taxon>
        <taxon>Bacillota</taxon>
        <taxon>Clostridia</taxon>
        <taxon>Neomoorellales</taxon>
        <taxon>Calderihabitantaceae</taxon>
        <taxon>Calderihabitans</taxon>
    </lineage>
</organism>
<dbReference type="SMART" id="SM00530">
    <property type="entry name" value="HTH_XRE"/>
    <property type="match status" value="3"/>
</dbReference>